<evidence type="ECO:0000313" key="2">
    <source>
        <dbReference type="Proteomes" id="UP000694402"/>
    </source>
</evidence>
<reference evidence="1" key="3">
    <citation type="submission" date="2025-09" db="UniProtKB">
        <authorList>
            <consortium name="Ensembl"/>
        </authorList>
    </citation>
    <scope>IDENTIFICATION</scope>
</reference>
<protein>
    <submittedName>
        <fullName evidence="1">Uncharacterized protein</fullName>
    </submittedName>
</protein>
<dbReference type="GeneTree" id="ENSGT00940000178574"/>
<dbReference type="AlphaFoldDB" id="A0AAZ3SSN7"/>
<organism evidence="1 2">
    <name type="scientific">Oncorhynchus tshawytscha</name>
    <name type="common">Chinook salmon</name>
    <name type="synonym">Salmo tshawytscha</name>
    <dbReference type="NCBI Taxonomy" id="74940"/>
    <lineage>
        <taxon>Eukaryota</taxon>
        <taxon>Metazoa</taxon>
        <taxon>Chordata</taxon>
        <taxon>Craniata</taxon>
        <taxon>Vertebrata</taxon>
        <taxon>Euteleostomi</taxon>
        <taxon>Actinopterygii</taxon>
        <taxon>Neopterygii</taxon>
        <taxon>Teleostei</taxon>
        <taxon>Protacanthopterygii</taxon>
        <taxon>Salmoniformes</taxon>
        <taxon>Salmonidae</taxon>
        <taxon>Salmoninae</taxon>
        <taxon>Oncorhynchus</taxon>
    </lineage>
</organism>
<evidence type="ECO:0000313" key="1">
    <source>
        <dbReference type="Ensembl" id="ENSOTSP00005156126.1"/>
    </source>
</evidence>
<proteinExistence type="predicted"/>
<sequence length="121" mass="13845">KKKSLLLSRSGEECLLKCKKKKKKKAEKVNTRGFTIMNQVKDLLLNDHSSVLPPLIRCPPLSDALLYQDLYKEFNALKERLGELTTMFEGVESSVDDMRLLQHMNNTPPPEFYFEKASVGT</sequence>
<name>A0AAZ3SSN7_ONCTS</name>
<accession>A0AAZ3SSN7</accession>
<dbReference type="Proteomes" id="UP000694402">
    <property type="component" value="Unassembled WGS sequence"/>
</dbReference>
<dbReference type="Ensembl" id="ENSOTST00005148495.1">
    <property type="protein sequence ID" value="ENSOTSP00005156126.1"/>
    <property type="gene ID" value="ENSOTSG00005056114.1"/>
</dbReference>
<keyword evidence="2" id="KW-1185">Reference proteome</keyword>
<dbReference type="PANTHER" id="PTHR41693">
    <property type="entry name" value="HEME-BINDING PROTEIN 1"/>
    <property type="match status" value="1"/>
</dbReference>
<dbReference type="PANTHER" id="PTHR41693:SF2">
    <property type="entry name" value="BIOGENESIS OF LYSOSOME-RELATED ORGANELLES COMPLEX 1 SUBUNIT 2"/>
    <property type="match status" value="1"/>
</dbReference>
<reference evidence="1" key="2">
    <citation type="submission" date="2025-08" db="UniProtKB">
        <authorList>
            <consortium name="Ensembl"/>
        </authorList>
    </citation>
    <scope>IDENTIFICATION</scope>
</reference>
<reference evidence="2" key="1">
    <citation type="journal article" date="2018" name="PLoS ONE">
        <title>Chinook salmon (Oncorhynchus tshawytscha) genome and transcriptome.</title>
        <authorList>
            <person name="Christensen K.A."/>
            <person name="Leong J.S."/>
            <person name="Sakhrani D."/>
            <person name="Biagi C.A."/>
            <person name="Minkley D.R."/>
            <person name="Withler R.E."/>
            <person name="Rondeau E.B."/>
            <person name="Koop B.F."/>
            <person name="Devlin R.H."/>
        </authorList>
    </citation>
    <scope>NUCLEOTIDE SEQUENCE [LARGE SCALE GENOMIC DNA]</scope>
</reference>